<dbReference type="FunFam" id="3.30.160.60:FF:000624">
    <property type="entry name" value="zinc finger protein 697"/>
    <property type="match status" value="1"/>
</dbReference>
<evidence type="ECO:0000259" key="10">
    <source>
        <dbReference type="PROSITE" id="PS51915"/>
    </source>
</evidence>
<protein>
    <submittedName>
        <fullName evidence="11">Uncharacterized protein</fullName>
    </submittedName>
</protein>
<dbReference type="GO" id="GO:0008270">
    <property type="term" value="F:zinc ion binding"/>
    <property type="evidence" value="ECO:0007669"/>
    <property type="project" value="UniProtKB-UniRule"/>
</dbReference>
<dbReference type="InterPro" id="IPR012934">
    <property type="entry name" value="Znf_AD"/>
</dbReference>
<evidence type="ECO:0000313" key="11">
    <source>
        <dbReference type="EMBL" id="CAD0207065.1"/>
    </source>
</evidence>
<feature type="domain" description="C2H2-type" evidence="9">
    <location>
        <begin position="630"/>
        <end position="657"/>
    </location>
</feature>
<dbReference type="SUPFAM" id="SSF57716">
    <property type="entry name" value="Glucocorticoid receptor-like (DNA-binding domain)"/>
    <property type="match status" value="1"/>
</dbReference>
<dbReference type="PANTHER" id="PTHR24376">
    <property type="entry name" value="ZINC FINGER PROTEIN"/>
    <property type="match status" value="1"/>
</dbReference>
<dbReference type="GO" id="GO:0005634">
    <property type="term" value="C:nucleus"/>
    <property type="evidence" value="ECO:0007669"/>
    <property type="project" value="UniProtKB-SubCell"/>
</dbReference>
<dbReference type="SUPFAM" id="SSF57667">
    <property type="entry name" value="beta-beta-alpha zinc fingers"/>
    <property type="match status" value="3"/>
</dbReference>
<dbReference type="OrthoDB" id="654211at2759"/>
<evidence type="ECO:0000256" key="6">
    <source>
        <dbReference type="ARBA" id="ARBA00023242"/>
    </source>
</evidence>
<dbReference type="PANTHER" id="PTHR24376:SF216">
    <property type="entry name" value="ZINC FINGER PROTEIN 420-LIKE"/>
    <property type="match status" value="1"/>
</dbReference>
<dbReference type="InterPro" id="IPR013087">
    <property type="entry name" value="Znf_C2H2_type"/>
</dbReference>
<feature type="domain" description="C2H2-type" evidence="9">
    <location>
        <begin position="349"/>
        <end position="376"/>
    </location>
</feature>
<keyword evidence="5 8" id="KW-0862">Zinc</keyword>
<sequence>MGNFTVCSDHFRKEDLYPLTNRYKRKLKPGAIPILDPKYNQDACIRMRLCRVCLSLDRKMYPLSGSLLGEMYRRTRGGPVPASEDRLPSQLCWECAARLKAANSFRERAILTEQLLNNYLMTAPVIKYRDLKMIVDSDSDLPKSRFVIDNRSENIEAKDSVAGTINSNWQRESILSKTEKNTVQKLDIAQVTVKNEIDTTLAFDDDPNSMKNEIDIITNDITSDCVVTEHVKIDNELKNDVDITTDITSNSDGAEVDESDRNNDFYYEDTDFCENNASKTLVNNETVEKNKNEELTVAIMTADEKSKKQRRHTRPIDENLFTITHLSEEEEIRSIQERQYSERYLRSPHQCTLCYKGFPSQESYDRHTTKHSEKMGPYECNICKIRSATKVKAYKHKVGQHVVEISCKQCPFVTRSRNRVIGHMKYHAGSRYICQQCEQVFEKQTTYLNHLRLKHMSCYVCDLCGYTFVNPQGVRMHKRIIHRLNKNLVMAGPYCDVCEVRFLSEQAYETHLNLSSKHVAQDNPYRFCNESIKGRKMENVSRKPVRREAIRRRDRNAGPQSTTVSCEQCGEVFPCIRKYGIHFRKAHPGKQRTKYSNRTNPYLCELCGKIFGNYTTLSYHMWIHTGQKEYQCDHCKKTFSVKGNLASHMRLHDNKSRRSYDCRVCGKQFTSSHNRTRHMFVSVF</sequence>
<dbReference type="SMART" id="SM00868">
    <property type="entry name" value="zf-AD"/>
    <property type="match status" value="1"/>
</dbReference>
<dbReference type="Pfam" id="PF07776">
    <property type="entry name" value="zf-AD"/>
    <property type="match status" value="1"/>
</dbReference>
<dbReference type="GO" id="GO:0001228">
    <property type="term" value="F:DNA-binding transcription activator activity, RNA polymerase II-specific"/>
    <property type="evidence" value="ECO:0007669"/>
    <property type="project" value="TreeGrafter"/>
</dbReference>
<feature type="domain" description="C2H2-type" evidence="9">
    <location>
        <begin position="432"/>
        <end position="455"/>
    </location>
</feature>
<accession>A0A9N8L145</accession>
<keyword evidence="12" id="KW-1185">Reference proteome</keyword>
<dbReference type="PROSITE" id="PS51915">
    <property type="entry name" value="ZAD"/>
    <property type="match status" value="1"/>
</dbReference>
<dbReference type="SMART" id="SM00355">
    <property type="entry name" value="ZnF_C2H2"/>
    <property type="match status" value="10"/>
</dbReference>
<dbReference type="GO" id="GO:0000978">
    <property type="term" value="F:RNA polymerase II cis-regulatory region sequence-specific DNA binding"/>
    <property type="evidence" value="ECO:0007669"/>
    <property type="project" value="TreeGrafter"/>
</dbReference>
<feature type="binding site" evidence="8">
    <location>
        <position position="92"/>
    </location>
    <ligand>
        <name>Zn(2+)</name>
        <dbReference type="ChEBI" id="CHEBI:29105"/>
    </ligand>
</feature>
<keyword evidence="4 7" id="KW-0863">Zinc-finger</keyword>
<feature type="binding site" evidence="8">
    <location>
        <position position="95"/>
    </location>
    <ligand>
        <name>Zn(2+)</name>
        <dbReference type="ChEBI" id="CHEBI:29105"/>
    </ligand>
</feature>
<proteinExistence type="predicted"/>
<evidence type="ECO:0000256" key="1">
    <source>
        <dbReference type="ARBA" id="ARBA00004123"/>
    </source>
</evidence>
<evidence type="ECO:0000256" key="7">
    <source>
        <dbReference type="PROSITE-ProRule" id="PRU00042"/>
    </source>
</evidence>
<feature type="domain" description="C2H2-type" evidence="9">
    <location>
        <begin position="459"/>
        <end position="487"/>
    </location>
</feature>
<name>A0A9N8L145_CHRIL</name>
<keyword evidence="3" id="KW-0677">Repeat</keyword>
<evidence type="ECO:0000259" key="9">
    <source>
        <dbReference type="PROSITE" id="PS50157"/>
    </source>
</evidence>
<evidence type="ECO:0000256" key="8">
    <source>
        <dbReference type="PROSITE-ProRule" id="PRU01263"/>
    </source>
</evidence>
<feature type="binding site" evidence="8">
    <location>
        <position position="53"/>
    </location>
    <ligand>
        <name>Zn(2+)</name>
        <dbReference type="ChEBI" id="CHEBI:29105"/>
    </ligand>
</feature>
<keyword evidence="6" id="KW-0539">Nucleus</keyword>
<comment type="subcellular location">
    <subcellularLocation>
        <location evidence="1">Nucleus</location>
    </subcellularLocation>
</comment>
<evidence type="ECO:0000256" key="3">
    <source>
        <dbReference type="ARBA" id="ARBA00022737"/>
    </source>
</evidence>
<feature type="domain" description="C2H2-type" evidence="9">
    <location>
        <begin position="602"/>
        <end position="629"/>
    </location>
</feature>
<evidence type="ECO:0000313" key="12">
    <source>
        <dbReference type="Proteomes" id="UP001154114"/>
    </source>
</evidence>
<feature type="domain" description="C2H2-type" evidence="9">
    <location>
        <begin position="564"/>
        <end position="592"/>
    </location>
</feature>
<dbReference type="Proteomes" id="UP001154114">
    <property type="component" value="Chromosome 31"/>
</dbReference>
<reference evidence="11" key="1">
    <citation type="submission" date="2021-12" db="EMBL/GenBank/DDBJ databases">
        <authorList>
            <person name="King R."/>
        </authorList>
    </citation>
    <scope>NUCLEOTIDE SEQUENCE</scope>
</reference>
<dbReference type="AlphaFoldDB" id="A0A9N8L145"/>
<dbReference type="Gene3D" id="3.30.160.60">
    <property type="entry name" value="Classic Zinc Finger"/>
    <property type="match status" value="5"/>
</dbReference>
<keyword evidence="2 8" id="KW-0479">Metal-binding</keyword>
<evidence type="ECO:0000256" key="4">
    <source>
        <dbReference type="ARBA" id="ARBA00022771"/>
    </source>
</evidence>
<dbReference type="PROSITE" id="PS50157">
    <property type="entry name" value="ZINC_FINGER_C2H2_2"/>
    <property type="match status" value="7"/>
</dbReference>
<dbReference type="InterPro" id="IPR036236">
    <property type="entry name" value="Znf_C2H2_sf"/>
</dbReference>
<dbReference type="PROSITE" id="PS00028">
    <property type="entry name" value="ZINC_FINGER_C2H2_1"/>
    <property type="match status" value="5"/>
</dbReference>
<evidence type="ECO:0000256" key="5">
    <source>
        <dbReference type="ARBA" id="ARBA00022833"/>
    </source>
</evidence>
<feature type="domain" description="ZAD" evidence="10">
    <location>
        <begin position="48"/>
        <end position="119"/>
    </location>
</feature>
<dbReference type="EMBL" id="LR824034">
    <property type="protein sequence ID" value="CAD0207065.1"/>
    <property type="molecule type" value="Genomic_DNA"/>
</dbReference>
<dbReference type="Pfam" id="PF00096">
    <property type="entry name" value="zf-C2H2"/>
    <property type="match status" value="2"/>
</dbReference>
<organism evidence="11 12">
    <name type="scientific">Chrysodeixis includens</name>
    <name type="common">Soybean looper</name>
    <name type="synonym">Pseudoplusia includens</name>
    <dbReference type="NCBI Taxonomy" id="689277"/>
    <lineage>
        <taxon>Eukaryota</taxon>
        <taxon>Metazoa</taxon>
        <taxon>Ecdysozoa</taxon>
        <taxon>Arthropoda</taxon>
        <taxon>Hexapoda</taxon>
        <taxon>Insecta</taxon>
        <taxon>Pterygota</taxon>
        <taxon>Neoptera</taxon>
        <taxon>Endopterygota</taxon>
        <taxon>Lepidoptera</taxon>
        <taxon>Glossata</taxon>
        <taxon>Ditrysia</taxon>
        <taxon>Noctuoidea</taxon>
        <taxon>Noctuidae</taxon>
        <taxon>Plusiinae</taxon>
        <taxon>Chrysodeixis</taxon>
    </lineage>
</organism>
<gene>
    <name evidence="11" type="ORF">CINC_LOCUS10043</name>
</gene>
<dbReference type="Pfam" id="PF12874">
    <property type="entry name" value="zf-met"/>
    <property type="match status" value="1"/>
</dbReference>
<evidence type="ECO:0000256" key="2">
    <source>
        <dbReference type="ARBA" id="ARBA00022723"/>
    </source>
</evidence>
<feature type="domain" description="C2H2-type" evidence="9">
    <location>
        <begin position="660"/>
        <end position="684"/>
    </location>
</feature>
<feature type="binding site" evidence="8">
    <location>
        <position position="50"/>
    </location>
    <ligand>
        <name>Zn(2+)</name>
        <dbReference type="ChEBI" id="CHEBI:29105"/>
    </ligand>
</feature>